<keyword evidence="5 9" id="KW-0210">Decarboxylase</keyword>
<keyword evidence="12" id="KW-1185">Reference proteome</keyword>
<keyword evidence="7 9" id="KW-0057">Aromatic amino acid biosynthesis</keyword>
<accession>A0A679FLM3</accession>
<comment type="pathway">
    <text evidence="2 9">Amino-acid biosynthesis; L-tryptophan biosynthesis; L-tryptophan from chorismate: step 4/5.</text>
</comment>
<feature type="domain" description="Indole-3-glycerol phosphate synthase" evidence="10">
    <location>
        <begin position="23"/>
        <end position="247"/>
    </location>
</feature>
<dbReference type="NCBIfam" id="NF001375">
    <property type="entry name" value="PRK00278.2-2"/>
    <property type="match status" value="1"/>
</dbReference>
<dbReference type="CDD" id="cd00331">
    <property type="entry name" value="IGPS"/>
    <property type="match status" value="1"/>
</dbReference>
<evidence type="ECO:0000256" key="2">
    <source>
        <dbReference type="ARBA" id="ARBA00004696"/>
    </source>
</evidence>
<dbReference type="FunFam" id="3.20.20.70:FF:000024">
    <property type="entry name" value="Indole-3-glycerol phosphate synthase"/>
    <property type="match status" value="1"/>
</dbReference>
<evidence type="ECO:0000256" key="1">
    <source>
        <dbReference type="ARBA" id="ARBA00001633"/>
    </source>
</evidence>
<dbReference type="NCBIfam" id="NF001377">
    <property type="entry name" value="PRK00278.2-4"/>
    <property type="match status" value="1"/>
</dbReference>
<gene>
    <name evidence="9 11" type="primary">trpC</name>
    <name evidence="11" type="ORF">GsuE55_06620</name>
</gene>
<dbReference type="Proteomes" id="UP000501421">
    <property type="component" value="Chromosome"/>
</dbReference>
<dbReference type="SUPFAM" id="SSF51366">
    <property type="entry name" value="Ribulose-phoshate binding barrel"/>
    <property type="match status" value="1"/>
</dbReference>
<dbReference type="PANTHER" id="PTHR22854">
    <property type="entry name" value="TRYPTOPHAN BIOSYNTHESIS PROTEIN"/>
    <property type="match status" value="1"/>
</dbReference>
<name>A0A679FLM3_9BACL</name>
<dbReference type="Gene3D" id="3.20.20.70">
    <property type="entry name" value="Aldolase class I"/>
    <property type="match status" value="1"/>
</dbReference>
<dbReference type="InterPro" id="IPR013785">
    <property type="entry name" value="Aldolase_TIM"/>
</dbReference>
<evidence type="ECO:0000313" key="11">
    <source>
        <dbReference type="EMBL" id="BBW95829.1"/>
    </source>
</evidence>
<dbReference type="InterPro" id="IPR001468">
    <property type="entry name" value="Indole-3-GlycerolPSynthase_CS"/>
</dbReference>
<keyword evidence="4 9" id="KW-0028">Amino-acid biosynthesis</keyword>
<dbReference type="GO" id="GO:0004640">
    <property type="term" value="F:phosphoribosylanthranilate isomerase activity"/>
    <property type="evidence" value="ECO:0007669"/>
    <property type="project" value="TreeGrafter"/>
</dbReference>
<dbReference type="PANTHER" id="PTHR22854:SF2">
    <property type="entry name" value="INDOLE-3-GLYCEROL-PHOSPHATE SYNTHASE"/>
    <property type="match status" value="1"/>
</dbReference>
<evidence type="ECO:0000256" key="6">
    <source>
        <dbReference type="ARBA" id="ARBA00022822"/>
    </source>
</evidence>
<dbReference type="EC" id="4.1.1.48" evidence="9"/>
<evidence type="ECO:0000259" key="10">
    <source>
        <dbReference type="Pfam" id="PF00218"/>
    </source>
</evidence>
<dbReference type="InterPro" id="IPR013798">
    <property type="entry name" value="Indole-3-glycerol_P_synth_dom"/>
</dbReference>
<evidence type="ECO:0000256" key="3">
    <source>
        <dbReference type="ARBA" id="ARBA00008737"/>
    </source>
</evidence>
<dbReference type="RefSeq" id="WP_144975079.1">
    <property type="nucleotide sequence ID" value="NZ_AP022557.1"/>
</dbReference>
<comment type="catalytic activity">
    <reaction evidence="1 9">
        <text>1-(2-carboxyphenylamino)-1-deoxy-D-ribulose 5-phosphate + H(+) = (1S,2R)-1-C-(indol-3-yl)glycerol 3-phosphate + CO2 + H2O</text>
        <dbReference type="Rhea" id="RHEA:23476"/>
        <dbReference type="ChEBI" id="CHEBI:15377"/>
        <dbReference type="ChEBI" id="CHEBI:15378"/>
        <dbReference type="ChEBI" id="CHEBI:16526"/>
        <dbReference type="ChEBI" id="CHEBI:58613"/>
        <dbReference type="ChEBI" id="CHEBI:58866"/>
        <dbReference type="EC" id="4.1.1.48"/>
    </reaction>
</comment>
<dbReference type="AlphaFoldDB" id="A0A679FLM3"/>
<dbReference type="UniPathway" id="UPA00035">
    <property type="reaction ID" value="UER00043"/>
</dbReference>
<evidence type="ECO:0000256" key="5">
    <source>
        <dbReference type="ARBA" id="ARBA00022793"/>
    </source>
</evidence>
<sequence>MLEQILATKRSELDTFVWPEPLPQPKRRSFAAALRRPRRALGLIAEVKKASPSKGIIRADFDPVAIAKAYERAGADAISVLTDERYFQGHRRYLQAVKEAVDIPVLRKDFIIDRRQVEESARLGADAILLIGEALSVDALESLYREAYDRGLECLVEVHEKETLERVLERFTPEVVGINNRNLRTFVTTLEATKTLAPLIPSSCVIVSESGIGSYSDVKTVESYGAQAMLVGESLMRQPDVERAVYRLFGEGDENDPLEILRKPIP</sequence>
<dbReference type="PROSITE" id="PS00614">
    <property type="entry name" value="IGPS"/>
    <property type="match status" value="1"/>
</dbReference>
<proteinExistence type="inferred from homology"/>
<dbReference type="InterPro" id="IPR045186">
    <property type="entry name" value="Indole-3-glycerol_P_synth"/>
</dbReference>
<dbReference type="EMBL" id="AP022557">
    <property type="protein sequence ID" value="BBW95829.1"/>
    <property type="molecule type" value="Genomic_DNA"/>
</dbReference>
<dbReference type="InterPro" id="IPR011060">
    <property type="entry name" value="RibuloseP-bd_barrel"/>
</dbReference>
<dbReference type="Pfam" id="PF00218">
    <property type="entry name" value="IGPS"/>
    <property type="match status" value="1"/>
</dbReference>
<evidence type="ECO:0000256" key="9">
    <source>
        <dbReference type="HAMAP-Rule" id="MF_00134"/>
    </source>
</evidence>
<evidence type="ECO:0000313" key="12">
    <source>
        <dbReference type="Proteomes" id="UP000501421"/>
    </source>
</evidence>
<keyword evidence="6 9" id="KW-0822">Tryptophan biosynthesis</keyword>
<dbReference type="HAMAP" id="MF_00134_B">
    <property type="entry name" value="IGPS_B"/>
    <property type="match status" value="1"/>
</dbReference>
<dbReference type="GO" id="GO:0000162">
    <property type="term" value="P:L-tryptophan biosynthetic process"/>
    <property type="evidence" value="ECO:0007669"/>
    <property type="project" value="UniProtKB-UniRule"/>
</dbReference>
<dbReference type="GO" id="GO:0004425">
    <property type="term" value="F:indole-3-glycerol-phosphate synthase activity"/>
    <property type="evidence" value="ECO:0007669"/>
    <property type="project" value="UniProtKB-UniRule"/>
</dbReference>
<organism evidence="11 12">
    <name type="scientific">Geobacillus subterraneus</name>
    <dbReference type="NCBI Taxonomy" id="129338"/>
    <lineage>
        <taxon>Bacteria</taxon>
        <taxon>Bacillati</taxon>
        <taxon>Bacillota</taxon>
        <taxon>Bacilli</taxon>
        <taxon>Bacillales</taxon>
        <taxon>Anoxybacillaceae</taxon>
        <taxon>Geobacillus</taxon>
    </lineage>
</organism>
<reference evidence="12" key="1">
    <citation type="journal article" date="2020" name="Microbiol. Resour. Announc.">
        <title>Complete Genome Sequence of Geobacillus sp. Strain E55-1, Isolated from Mine Geyser in Japan.</title>
        <authorList>
            <person name="Miyazaki K."/>
            <person name="Hase E."/>
            <person name="Tokito N."/>
        </authorList>
    </citation>
    <scope>NUCLEOTIDE SEQUENCE [LARGE SCALE GENOMIC DNA]</scope>
    <source>
        <strain evidence="12">E55-1</strain>
    </source>
</reference>
<comment type="similarity">
    <text evidence="3 9">Belongs to the TrpC family.</text>
</comment>
<evidence type="ECO:0000256" key="4">
    <source>
        <dbReference type="ARBA" id="ARBA00022605"/>
    </source>
</evidence>
<protein>
    <recommendedName>
        <fullName evidence="9">Indole-3-glycerol phosphate synthase</fullName>
        <shortName evidence="9">IGPS</shortName>
        <ecNumber evidence="9">4.1.1.48</ecNumber>
    </recommendedName>
</protein>
<evidence type="ECO:0000256" key="8">
    <source>
        <dbReference type="ARBA" id="ARBA00023239"/>
    </source>
</evidence>
<evidence type="ECO:0000256" key="7">
    <source>
        <dbReference type="ARBA" id="ARBA00023141"/>
    </source>
</evidence>
<keyword evidence="8 9" id="KW-0456">Lyase</keyword>